<accession>A0ABX7AX70</accession>
<dbReference type="RefSeq" id="WP_053594277.1">
    <property type="nucleotide sequence ID" value="NZ_CP067341.1"/>
</dbReference>
<gene>
    <name evidence="1" type="ORF">FJQ98_06515</name>
</gene>
<evidence type="ECO:0000313" key="2">
    <source>
        <dbReference type="Proteomes" id="UP000596049"/>
    </source>
</evidence>
<protein>
    <recommendedName>
        <fullName evidence="3">Glycosyltransferase subfamily 4-like N-terminal domain-containing protein</fullName>
    </recommendedName>
</protein>
<evidence type="ECO:0008006" key="3">
    <source>
        <dbReference type="Google" id="ProtNLM"/>
    </source>
</evidence>
<dbReference type="Proteomes" id="UP000596049">
    <property type="component" value="Chromosome"/>
</dbReference>
<proteinExistence type="predicted"/>
<reference evidence="1 2" key="1">
    <citation type="submission" date="2020-01" db="EMBL/GenBank/DDBJ databases">
        <authorList>
            <person name="Liu G."/>
            <person name="Liu B."/>
        </authorList>
    </citation>
    <scope>NUCLEOTIDE SEQUENCE [LARGE SCALE GENOMIC DNA]</scope>
    <source>
        <strain evidence="1 2">FJAT-51161</strain>
    </source>
</reference>
<name>A0ABX7AX70_9BACI</name>
<dbReference type="EMBL" id="CP067341">
    <property type="protein sequence ID" value="QQP13700.1"/>
    <property type="molecule type" value="Genomic_DNA"/>
</dbReference>
<evidence type="ECO:0000313" key="1">
    <source>
        <dbReference type="EMBL" id="QQP13700.1"/>
    </source>
</evidence>
<dbReference type="Gene3D" id="3.40.50.2000">
    <property type="entry name" value="Glycogen Phosphorylase B"/>
    <property type="match status" value="1"/>
</dbReference>
<sequence length="395" mass="46190">MKILFIAAQSLFSNSSVTLMNLGFIEALILNGCKVDVITSELPEKHISQDEGIKLPDINSLTAYPIGGAYNIFSSKKSSATPQIFQSITRLIKDSIKYTYSLFTIYDHQLRWINNVDNIENNNVNYDYIISSSDPKHAHLFSLKMIQQKKVNYKKWIQIWGDPFSLDITNRNPIVINRMRKEEKYLFECADKVLFVSPFTAQKYQALYQELNHKIDFILIPYLTTDDQKSGNDKEITFGYFGDYSSHIRNLKPCYDAMNELNYNFVVRGDSDIKLKSTKMIDIGPRINLEKLRELEKNTDIYIHLCNLKGSQIPAKLYYYSGSKKPILFILDGEKEELRKFYSQYNRYIFCENNVESIKEALRFINENYKKIIYPTVREFAPTYIGHELIRKMQQ</sequence>
<keyword evidence="2" id="KW-1185">Reference proteome</keyword>
<organism evidence="1 2">
    <name type="scientific">Lysinibacillus agricola</name>
    <dbReference type="NCBI Taxonomy" id="2590012"/>
    <lineage>
        <taxon>Bacteria</taxon>
        <taxon>Bacillati</taxon>
        <taxon>Bacillota</taxon>
        <taxon>Bacilli</taxon>
        <taxon>Bacillales</taxon>
        <taxon>Bacillaceae</taxon>
        <taxon>Lysinibacillus</taxon>
    </lineage>
</organism>
<dbReference type="SUPFAM" id="SSF53756">
    <property type="entry name" value="UDP-Glycosyltransferase/glycogen phosphorylase"/>
    <property type="match status" value="1"/>
</dbReference>